<evidence type="ECO:0000256" key="4">
    <source>
        <dbReference type="SAM" id="SignalP"/>
    </source>
</evidence>
<sequence length="753" mass="82917">MGRKISLVALSAVLAFTTTHPVVAQESGTFYVELVGPDEVVGEPEQQIYGPVRSNDTLWAIASLNRPAPSISVYQMMFAILKKNPQAFNNGNINSMVNGSLLTLPSAEEALAVSHQDAVNALAPKAPAKTETKTTVTTVTQAPEVKPVPVQTRPSVDAAALEKTQQDLDSLRDRLETRIDELEQLKRQEFDVLKQQMDESSQQMVGLAEVNHRMKMRIQELSDELSSIREELNVNRRNQTQILQLLEKPQVEESQAAQSGGLSDILSSPLNLALIIFIPILLIALIITLLLRRKAKRELEQQDKEMAESTLSLMDEDNDEFSSLFSDNLDAEEGQSEDLNAQFEEDEPDLSVEDSPIEAEHIDDSDDDLEPEIEEASFEEFAAAAEDEISDEIALDESEMAALDAFDSDDLVPSPEQEEQPVAEDPDAVISADDLAAALAMDDIEEDIFNISDDEPEDADELSFEEALKQQQEMEAELAEASQQQTDDFANIDLSEDIDEETVSTASEAATETEQSESSLESLEDDSVVDFPAVEKEAQADDSSIDLEDELVDLSDLDLADPTIDLDAETEALEGLDEAAEQADDADLANEEADLADVELESDPLSEALDESTEQISDDDIDNMFASFGEDAFKEDASTEQEDLPSRSDIEEREFVDIDKLLNEADEETGDELDPYDSPSLDVDLDTFPEVLPDDEAIDVDVDAELASKLDLARAYLEIDDQDGAKKILQEVLDSDDASLKKEAEQLMARFSS</sequence>
<evidence type="ECO:0000256" key="2">
    <source>
        <dbReference type="SAM" id="MobiDB-lite"/>
    </source>
</evidence>
<feature type="coiled-coil region" evidence="1">
    <location>
        <begin position="566"/>
        <end position="596"/>
    </location>
</feature>
<evidence type="ECO:0000256" key="3">
    <source>
        <dbReference type="SAM" id="Phobius"/>
    </source>
</evidence>
<name>A0ABQ1I3Z3_9ALTE</name>
<dbReference type="InterPro" id="IPR020012">
    <property type="entry name" value="LysM_FimV"/>
</dbReference>
<dbReference type="Proteomes" id="UP000651977">
    <property type="component" value="Unassembled WGS sequence"/>
</dbReference>
<keyword evidence="3" id="KW-1133">Transmembrane helix</keyword>
<dbReference type="NCBIfam" id="TIGR03504">
    <property type="entry name" value="FimV_Cterm"/>
    <property type="match status" value="1"/>
</dbReference>
<feature type="transmembrane region" description="Helical" evidence="3">
    <location>
        <begin position="272"/>
        <end position="291"/>
    </location>
</feature>
<keyword evidence="4" id="KW-0732">Signal</keyword>
<feature type="compositionally biased region" description="Low complexity" evidence="2">
    <location>
        <begin position="503"/>
        <end position="521"/>
    </location>
</feature>
<dbReference type="RefSeq" id="WP_055732032.1">
    <property type="nucleotide sequence ID" value="NZ_BMDY01000014.1"/>
</dbReference>
<evidence type="ECO:0000313" key="6">
    <source>
        <dbReference type="Proteomes" id="UP000651977"/>
    </source>
</evidence>
<evidence type="ECO:0008006" key="7">
    <source>
        <dbReference type="Google" id="ProtNLM"/>
    </source>
</evidence>
<proteinExistence type="predicted"/>
<accession>A0ABQ1I3Z3</accession>
<evidence type="ECO:0000313" key="5">
    <source>
        <dbReference type="EMBL" id="GGB10089.1"/>
    </source>
</evidence>
<reference evidence="6" key="1">
    <citation type="journal article" date="2019" name="Int. J. Syst. Evol. Microbiol.">
        <title>The Global Catalogue of Microorganisms (GCM) 10K type strain sequencing project: providing services to taxonomists for standard genome sequencing and annotation.</title>
        <authorList>
            <consortium name="The Broad Institute Genomics Platform"/>
            <consortium name="The Broad Institute Genome Sequencing Center for Infectious Disease"/>
            <person name="Wu L."/>
            <person name="Ma J."/>
        </authorList>
    </citation>
    <scope>NUCLEOTIDE SEQUENCE [LARGE SCALE GENOMIC DNA]</scope>
    <source>
        <strain evidence="6">CGMCC 1.10131</strain>
    </source>
</reference>
<feature type="compositionally biased region" description="Low complexity" evidence="2">
    <location>
        <begin position="469"/>
        <end position="485"/>
    </location>
</feature>
<keyword evidence="3" id="KW-0812">Transmembrane</keyword>
<keyword evidence="3" id="KW-0472">Membrane</keyword>
<gene>
    <name evidence="5" type="ORF">GCM10007414_24290</name>
</gene>
<evidence type="ECO:0000256" key="1">
    <source>
        <dbReference type="SAM" id="Coils"/>
    </source>
</evidence>
<dbReference type="InterPro" id="IPR038440">
    <property type="entry name" value="FimV_C_sf"/>
</dbReference>
<feature type="compositionally biased region" description="Acidic residues" evidence="2">
    <location>
        <begin position="452"/>
        <end position="464"/>
    </location>
</feature>
<organism evidence="5 6">
    <name type="scientific">Agarivorans gilvus</name>
    <dbReference type="NCBI Taxonomy" id="680279"/>
    <lineage>
        <taxon>Bacteria</taxon>
        <taxon>Pseudomonadati</taxon>
        <taxon>Pseudomonadota</taxon>
        <taxon>Gammaproteobacteria</taxon>
        <taxon>Alteromonadales</taxon>
        <taxon>Alteromonadaceae</taxon>
        <taxon>Agarivorans</taxon>
    </lineage>
</organism>
<dbReference type="EMBL" id="BMDY01000014">
    <property type="protein sequence ID" value="GGB10089.1"/>
    <property type="molecule type" value="Genomic_DNA"/>
</dbReference>
<comment type="caution">
    <text evidence="5">The sequence shown here is derived from an EMBL/GenBank/DDBJ whole genome shotgun (WGS) entry which is preliminary data.</text>
</comment>
<dbReference type="InterPro" id="IPR020011">
    <property type="entry name" value="FimV_C"/>
</dbReference>
<feature type="coiled-coil region" evidence="1">
    <location>
        <begin position="158"/>
        <end position="238"/>
    </location>
</feature>
<feature type="region of interest" description="Disordered" evidence="2">
    <location>
        <begin position="396"/>
        <end position="426"/>
    </location>
</feature>
<feature type="region of interest" description="Disordered" evidence="2">
    <location>
        <begin position="452"/>
        <end position="527"/>
    </location>
</feature>
<keyword evidence="1" id="KW-0175">Coiled coil</keyword>
<keyword evidence="6" id="KW-1185">Reference proteome</keyword>
<feature type="compositionally biased region" description="Acidic residues" evidence="2">
    <location>
        <begin position="406"/>
        <end position="426"/>
    </location>
</feature>
<feature type="signal peptide" evidence="4">
    <location>
        <begin position="1"/>
        <end position="24"/>
    </location>
</feature>
<feature type="chain" id="PRO_5046179797" description="Pilus assembly protein FimV" evidence="4">
    <location>
        <begin position="25"/>
        <end position="753"/>
    </location>
</feature>
<dbReference type="NCBIfam" id="TIGR03505">
    <property type="entry name" value="FimV_core"/>
    <property type="match status" value="1"/>
</dbReference>
<dbReference type="Gene3D" id="1.20.58.2200">
    <property type="match status" value="1"/>
</dbReference>
<protein>
    <recommendedName>
        <fullName evidence="7">Pilus assembly protein FimV</fullName>
    </recommendedName>
</protein>